<dbReference type="Proteomes" id="UP000054558">
    <property type="component" value="Unassembled WGS sequence"/>
</dbReference>
<dbReference type="AlphaFoldDB" id="A0A1Y1HQU5"/>
<proteinExistence type="predicted"/>
<protein>
    <submittedName>
        <fullName evidence="2">Uncharacterized protein</fullName>
    </submittedName>
</protein>
<evidence type="ECO:0000256" key="1">
    <source>
        <dbReference type="SAM" id="MobiDB-lite"/>
    </source>
</evidence>
<accession>A0A1Y1HQU5</accession>
<feature type="region of interest" description="Disordered" evidence="1">
    <location>
        <begin position="57"/>
        <end position="94"/>
    </location>
</feature>
<keyword evidence="3" id="KW-1185">Reference proteome</keyword>
<organism evidence="2 3">
    <name type="scientific">Klebsormidium nitens</name>
    <name type="common">Green alga</name>
    <name type="synonym">Ulothrix nitens</name>
    <dbReference type="NCBI Taxonomy" id="105231"/>
    <lineage>
        <taxon>Eukaryota</taxon>
        <taxon>Viridiplantae</taxon>
        <taxon>Streptophyta</taxon>
        <taxon>Klebsormidiophyceae</taxon>
        <taxon>Klebsormidiales</taxon>
        <taxon>Klebsormidiaceae</taxon>
        <taxon>Klebsormidium</taxon>
    </lineage>
</organism>
<evidence type="ECO:0000313" key="2">
    <source>
        <dbReference type="EMBL" id="GAQ78966.1"/>
    </source>
</evidence>
<name>A0A1Y1HQU5_KLENI</name>
<reference evidence="2 3" key="1">
    <citation type="journal article" date="2014" name="Nat. Commun.">
        <title>Klebsormidium flaccidum genome reveals primary factors for plant terrestrial adaptation.</title>
        <authorList>
            <person name="Hori K."/>
            <person name="Maruyama F."/>
            <person name="Fujisawa T."/>
            <person name="Togashi T."/>
            <person name="Yamamoto N."/>
            <person name="Seo M."/>
            <person name="Sato S."/>
            <person name="Yamada T."/>
            <person name="Mori H."/>
            <person name="Tajima N."/>
            <person name="Moriyama T."/>
            <person name="Ikeuchi M."/>
            <person name="Watanabe M."/>
            <person name="Wada H."/>
            <person name="Kobayashi K."/>
            <person name="Saito M."/>
            <person name="Masuda T."/>
            <person name="Sasaki-Sekimoto Y."/>
            <person name="Mashiguchi K."/>
            <person name="Awai K."/>
            <person name="Shimojima M."/>
            <person name="Masuda S."/>
            <person name="Iwai M."/>
            <person name="Nobusawa T."/>
            <person name="Narise T."/>
            <person name="Kondo S."/>
            <person name="Saito H."/>
            <person name="Sato R."/>
            <person name="Murakawa M."/>
            <person name="Ihara Y."/>
            <person name="Oshima-Yamada Y."/>
            <person name="Ohtaka K."/>
            <person name="Satoh M."/>
            <person name="Sonobe K."/>
            <person name="Ishii M."/>
            <person name="Ohtani R."/>
            <person name="Kanamori-Sato M."/>
            <person name="Honoki R."/>
            <person name="Miyazaki D."/>
            <person name="Mochizuki H."/>
            <person name="Umetsu J."/>
            <person name="Higashi K."/>
            <person name="Shibata D."/>
            <person name="Kamiya Y."/>
            <person name="Sato N."/>
            <person name="Nakamura Y."/>
            <person name="Tabata S."/>
            <person name="Ida S."/>
            <person name="Kurokawa K."/>
            <person name="Ohta H."/>
        </authorList>
    </citation>
    <scope>NUCLEOTIDE SEQUENCE [LARGE SCALE GENOMIC DNA]</scope>
    <source>
        <strain evidence="2 3">NIES-2285</strain>
    </source>
</reference>
<gene>
    <name evidence="2" type="ORF">KFL_000210540</name>
</gene>
<dbReference type="EMBL" id="DF236970">
    <property type="protein sequence ID" value="GAQ78966.1"/>
    <property type="molecule type" value="Genomic_DNA"/>
</dbReference>
<sequence>MEVALKSTTERLLSSALAGVTQSTTAGPPSKTECTLVQKKRGFNVFRFEYLKCQVVSDPASGRPSESWPTPGCFRPPQASSAPCTTAGVRRSVE</sequence>
<evidence type="ECO:0000313" key="3">
    <source>
        <dbReference type="Proteomes" id="UP000054558"/>
    </source>
</evidence>